<dbReference type="RefSeq" id="YP_009218201.1">
    <property type="nucleotide sequence ID" value="NC_029009.1"/>
</dbReference>
<evidence type="ECO:0000259" key="1">
    <source>
        <dbReference type="Pfam" id="PF13518"/>
    </source>
</evidence>
<dbReference type="InterPro" id="IPR013324">
    <property type="entry name" value="RNA_pol_sigma_r3/r4-like"/>
</dbReference>
<evidence type="ECO:0000313" key="2">
    <source>
        <dbReference type="EMBL" id="AJP61307.1"/>
    </source>
</evidence>
<dbReference type="Gene3D" id="1.10.10.60">
    <property type="entry name" value="Homeodomain-like"/>
    <property type="match status" value="1"/>
</dbReference>
<dbReference type="Pfam" id="PF13518">
    <property type="entry name" value="HTH_28"/>
    <property type="match status" value="1"/>
</dbReference>
<dbReference type="KEGG" id="vg:26644569"/>
<reference evidence="2 3" key="1">
    <citation type="journal article" date="2015" name="Appl. Environ. Microbiol.">
        <title>Targeting Enterococcus faecalis Biofilms with Phage Therapy.</title>
        <authorList>
            <person name="Khalifa L."/>
            <person name="Brosh Y."/>
            <person name="Gelman D."/>
            <person name="Coppenhagen-Glazer S."/>
            <person name="Beyth S."/>
            <person name="Poradosu-Cohen R."/>
            <person name="Que Y.A."/>
            <person name="Beyth N."/>
            <person name="Hazan R."/>
        </authorList>
    </citation>
    <scope>NUCLEOTIDE SEQUENCE [LARGE SCALE GENOMIC DNA]</scope>
</reference>
<evidence type="ECO:0000313" key="3">
    <source>
        <dbReference type="Proteomes" id="UP000032402"/>
    </source>
</evidence>
<feature type="domain" description="Insertion element IS150 protein InsJ-like helix-turn-helix" evidence="1">
    <location>
        <begin position="13"/>
        <end position="59"/>
    </location>
</feature>
<dbReference type="Proteomes" id="UP000032402">
    <property type="component" value="Segment"/>
</dbReference>
<dbReference type="InterPro" id="IPR055247">
    <property type="entry name" value="InsJ-like_HTH"/>
</dbReference>
<dbReference type="SUPFAM" id="SSF88659">
    <property type="entry name" value="Sigma3 and sigma4 domains of RNA polymerase sigma factors"/>
    <property type="match status" value="1"/>
</dbReference>
<proteinExistence type="predicted"/>
<sequence length="162" mass="18877">MYDMVTKKKRNQAIVRMRQAGKTFKDIASEYNISQQRVQQIYKRETSLNKIRPKAGRPRKHEIDEKRTDISTFAVTKRQRERIVQQAEKEGKPIKEVVDSIIFNAMSGEYNSLFHKKGGDNKQVPMVGNKQLLDALRAYLGAYEETPSEALRLVIDRIYEDE</sequence>
<accession>A0A0C5K6G0</accession>
<protein>
    <recommendedName>
        <fullName evidence="1">Insertion element IS150 protein InsJ-like helix-turn-helix domain-containing protein</fullName>
    </recommendedName>
</protein>
<name>A0A0C5K6G0_9CAUD</name>
<keyword evidence="3" id="KW-1185">Reference proteome</keyword>
<dbReference type="EMBL" id="KP339049">
    <property type="protein sequence ID" value="AJP61307.1"/>
    <property type="molecule type" value="Genomic_DNA"/>
</dbReference>
<dbReference type="GeneID" id="26644569"/>
<organism evidence="2 3">
    <name type="scientific">Enterococcus phage EFDG1</name>
    <dbReference type="NCBI Taxonomy" id="1597976"/>
    <lineage>
        <taxon>Viruses</taxon>
        <taxon>Duplodnaviria</taxon>
        <taxon>Heunggongvirae</taxon>
        <taxon>Uroviricota</taxon>
        <taxon>Caudoviricetes</taxon>
        <taxon>Herelleviridae</taxon>
        <taxon>Brockvirinae</taxon>
        <taxon>Schiekvirus</taxon>
        <taxon>Schiekvirus EFDG1</taxon>
    </lineage>
</organism>